<dbReference type="GO" id="GO:0005509">
    <property type="term" value="F:calcium ion binding"/>
    <property type="evidence" value="ECO:0007669"/>
    <property type="project" value="InterPro"/>
</dbReference>
<dbReference type="SUPFAM" id="SSF49899">
    <property type="entry name" value="Concanavalin A-like lectins/glucanases"/>
    <property type="match status" value="1"/>
</dbReference>
<proteinExistence type="inferred from homology"/>
<dbReference type="InterPro" id="IPR001580">
    <property type="entry name" value="Calret/calnex"/>
</dbReference>
<organism evidence="5">
    <name type="scientific">Triticum urartu</name>
    <name type="common">Red wild einkorn</name>
    <name type="synonym">Crithodium urartu</name>
    <dbReference type="NCBI Taxonomy" id="4572"/>
    <lineage>
        <taxon>Eukaryota</taxon>
        <taxon>Viridiplantae</taxon>
        <taxon>Streptophyta</taxon>
        <taxon>Embryophyta</taxon>
        <taxon>Tracheophyta</taxon>
        <taxon>Spermatophyta</taxon>
        <taxon>Magnoliopsida</taxon>
        <taxon>Liliopsida</taxon>
        <taxon>Poales</taxon>
        <taxon>Poaceae</taxon>
        <taxon>BOP clade</taxon>
        <taxon>Pooideae</taxon>
        <taxon>Triticodae</taxon>
        <taxon>Triticeae</taxon>
        <taxon>Triticinae</taxon>
        <taxon>Triticum</taxon>
    </lineage>
</organism>
<dbReference type="eggNOG" id="KOG0675">
    <property type="taxonomic scope" value="Eukaryota"/>
</dbReference>
<reference evidence="5" key="1">
    <citation type="journal article" date="2013" name="Nature">
        <title>Draft genome of the wheat A-genome progenitor Triticum urartu.</title>
        <authorList>
            <person name="Ling H.Q."/>
            <person name="Zhao S."/>
            <person name="Liu D."/>
            <person name="Wang J."/>
            <person name="Sun H."/>
            <person name="Zhang C."/>
            <person name="Fan H."/>
            <person name="Li D."/>
            <person name="Dong L."/>
            <person name="Tao Y."/>
            <person name="Gao C."/>
            <person name="Wu H."/>
            <person name="Li Y."/>
            <person name="Cui Y."/>
            <person name="Guo X."/>
            <person name="Zheng S."/>
            <person name="Wang B."/>
            <person name="Yu K."/>
            <person name="Liang Q."/>
            <person name="Yang W."/>
            <person name="Lou X."/>
            <person name="Chen J."/>
            <person name="Feng M."/>
            <person name="Jian J."/>
            <person name="Zhang X."/>
            <person name="Luo G."/>
            <person name="Jiang Y."/>
            <person name="Liu J."/>
            <person name="Wang Z."/>
            <person name="Sha Y."/>
            <person name="Zhang B."/>
            <person name="Wu H."/>
            <person name="Tang D."/>
            <person name="Shen Q."/>
            <person name="Xue P."/>
            <person name="Zou S."/>
            <person name="Wang X."/>
            <person name="Liu X."/>
            <person name="Wang F."/>
            <person name="Yang Y."/>
            <person name="An X."/>
            <person name="Dong Z."/>
            <person name="Zhang K."/>
            <person name="Zhang X."/>
            <person name="Luo M.C."/>
            <person name="Dvorak J."/>
            <person name="Tong Y."/>
            <person name="Wang J."/>
            <person name="Yang H."/>
            <person name="Li Z."/>
            <person name="Wang D."/>
            <person name="Zhang A."/>
            <person name="Wang J."/>
        </authorList>
    </citation>
    <scope>NUCLEOTIDE SEQUENCE</scope>
</reference>
<dbReference type="EMBL" id="KD170617">
    <property type="protein sequence ID" value="EMS55447.1"/>
    <property type="molecule type" value="Genomic_DNA"/>
</dbReference>
<evidence type="ECO:0000256" key="1">
    <source>
        <dbReference type="ARBA" id="ARBA00004240"/>
    </source>
</evidence>
<dbReference type="PANTHER" id="PTHR11073:SF57">
    <property type="entry name" value="CALNEXIN"/>
    <property type="match status" value="1"/>
</dbReference>
<dbReference type="Gene3D" id="2.60.120.200">
    <property type="match status" value="1"/>
</dbReference>
<comment type="similarity">
    <text evidence="2 4">Belongs to the calreticulin family.</text>
</comment>
<dbReference type="STRING" id="4572.M7Z644"/>
<evidence type="ECO:0000256" key="4">
    <source>
        <dbReference type="RuleBase" id="RU362126"/>
    </source>
</evidence>
<gene>
    <name evidence="5" type="ORF">TRIUR3_14007</name>
</gene>
<dbReference type="PANTHER" id="PTHR11073">
    <property type="entry name" value="CALRETICULIN AND CALNEXIN"/>
    <property type="match status" value="1"/>
</dbReference>
<dbReference type="GO" id="GO:0036503">
    <property type="term" value="P:ERAD pathway"/>
    <property type="evidence" value="ECO:0007669"/>
    <property type="project" value="TreeGrafter"/>
</dbReference>
<dbReference type="GO" id="GO:0006457">
    <property type="term" value="P:protein folding"/>
    <property type="evidence" value="ECO:0007669"/>
    <property type="project" value="InterPro"/>
</dbReference>
<sequence length="78" mass="8714">MEQSVWKHEKSDGHEYYGLLVSESARKYAIVKELDSPVTLKDVTVVLQFEMRLQNGLECGGSFAAPAPANLVDSLMER</sequence>
<comment type="subcellular location">
    <subcellularLocation>
        <location evidence="1">Endoplasmic reticulum</location>
    </subcellularLocation>
</comment>
<keyword evidence="4" id="KW-0143">Chaperone</keyword>
<dbReference type="AlphaFoldDB" id="M7Z644"/>
<dbReference type="InterPro" id="IPR013320">
    <property type="entry name" value="ConA-like_dom_sf"/>
</dbReference>
<keyword evidence="3 4" id="KW-0256">Endoplasmic reticulum</keyword>
<evidence type="ECO:0000313" key="5">
    <source>
        <dbReference type="EMBL" id="EMS55447.1"/>
    </source>
</evidence>
<evidence type="ECO:0000256" key="3">
    <source>
        <dbReference type="ARBA" id="ARBA00022824"/>
    </source>
</evidence>
<protein>
    <submittedName>
        <fullName evidence="5">Calnexin-like protein</fullName>
    </submittedName>
</protein>
<dbReference type="GO" id="GO:0005789">
    <property type="term" value="C:endoplasmic reticulum membrane"/>
    <property type="evidence" value="ECO:0007669"/>
    <property type="project" value="TreeGrafter"/>
</dbReference>
<evidence type="ECO:0000256" key="2">
    <source>
        <dbReference type="ARBA" id="ARBA00010983"/>
    </source>
</evidence>
<dbReference type="Pfam" id="PF00262">
    <property type="entry name" value="Calreticulin"/>
    <property type="match status" value="1"/>
</dbReference>
<name>M7Z644_TRIUA</name>
<dbReference type="GO" id="GO:0051082">
    <property type="term" value="F:unfolded protein binding"/>
    <property type="evidence" value="ECO:0007669"/>
    <property type="project" value="InterPro"/>
</dbReference>
<accession>M7Z644</accession>